<dbReference type="GO" id="GO:0008360">
    <property type="term" value="P:regulation of cell shape"/>
    <property type="evidence" value="ECO:0007669"/>
    <property type="project" value="UniProtKB-UniRule"/>
</dbReference>
<keyword evidence="1 2" id="KW-0963">Cytoplasm</keyword>
<dbReference type="PANTHER" id="PTHR30135:SF3">
    <property type="entry name" value="GLUCONEOGENESIS FACTOR-RELATED"/>
    <property type="match status" value="1"/>
</dbReference>
<gene>
    <name evidence="3" type="ORF">SH1V18_29100</name>
</gene>
<organism evidence="3 4">
    <name type="scientific">Vallitalea longa</name>
    <dbReference type="NCBI Taxonomy" id="2936439"/>
    <lineage>
        <taxon>Bacteria</taxon>
        <taxon>Bacillati</taxon>
        <taxon>Bacillota</taxon>
        <taxon>Clostridia</taxon>
        <taxon>Lachnospirales</taxon>
        <taxon>Vallitaleaceae</taxon>
        <taxon>Vallitalea</taxon>
    </lineage>
</organism>
<dbReference type="NCBIfam" id="TIGR01826">
    <property type="entry name" value="CofD_related"/>
    <property type="match status" value="1"/>
</dbReference>
<dbReference type="InterPro" id="IPR002882">
    <property type="entry name" value="CofD"/>
</dbReference>
<dbReference type="EMBL" id="BRLB01000009">
    <property type="protein sequence ID" value="GKX30430.1"/>
    <property type="molecule type" value="Genomic_DNA"/>
</dbReference>
<dbReference type="InterPro" id="IPR010119">
    <property type="entry name" value="Gluconeogen_factor"/>
</dbReference>
<evidence type="ECO:0000256" key="1">
    <source>
        <dbReference type="ARBA" id="ARBA00022490"/>
    </source>
</evidence>
<comment type="function">
    <text evidence="2">Required for morphogenesis under gluconeogenic growth conditions.</text>
</comment>
<evidence type="ECO:0000313" key="3">
    <source>
        <dbReference type="EMBL" id="GKX30430.1"/>
    </source>
</evidence>
<name>A0A9W5YAL5_9FIRM</name>
<reference evidence="3" key="1">
    <citation type="submission" date="2022-06" db="EMBL/GenBank/DDBJ databases">
        <title>Vallitalea longa sp. nov., an anaerobic bacterium isolated from marine sediment.</title>
        <authorList>
            <person name="Hirano S."/>
            <person name="Terahara T."/>
            <person name="Mori K."/>
            <person name="Hamada M."/>
            <person name="Matsumoto R."/>
            <person name="Kobayashi T."/>
        </authorList>
    </citation>
    <scope>NUCLEOTIDE SEQUENCE</scope>
    <source>
        <strain evidence="3">SH18-1</strain>
    </source>
</reference>
<dbReference type="GO" id="GO:0005737">
    <property type="term" value="C:cytoplasm"/>
    <property type="evidence" value="ECO:0007669"/>
    <property type="project" value="UniProtKB-SubCell"/>
</dbReference>
<dbReference type="SUPFAM" id="SSF142338">
    <property type="entry name" value="CofD-like"/>
    <property type="match status" value="1"/>
</dbReference>
<dbReference type="GO" id="GO:0043743">
    <property type="term" value="F:LPPG:FO 2-phospho-L-lactate transferase activity"/>
    <property type="evidence" value="ECO:0007669"/>
    <property type="project" value="InterPro"/>
</dbReference>
<comment type="similarity">
    <text evidence="2">Belongs to the gluconeogenesis factor family.</text>
</comment>
<dbReference type="CDD" id="cd07187">
    <property type="entry name" value="YvcK_like"/>
    <property type="match status" value="1"/>
</dbReference>
<comment type="subcellular location">
    <subcellularLocation>
        <location evidence="2">Cytoplasm</location>
    </subcellularLocation>
</comment>
<keyword evidence="4" id="KW-1185">Reference proteome</keyword>
<evidence type="ECO:0000256" key="2">
    <source>
        <dbReference type="HAMAP-Rule" id="MF_00973"/>
    </source>
</evidence>
<dbReference type="Pfam" id="PF01933">
    <property type="entry name" value="CofD"/>
    <property type="match status" value="1"/>
</dbReference>
<accession>A0A9W5YAL5</accession>
<proteinExistence type="inferred from homology"/>
<dbReference type="AlphaFoldDB" id="A0A9W5YAL5"/>
<dbReference type="InterPro" id="IPR038136">
    <property type="entry name" value="CofD-like_dom_sf"/>
</dbReference>
<protein>
    <recommendedName>
        <fullName evidence="2">Putative gluconeogenesis factor</fullName>
    </recommendedName>
</protein>
<dbReference type="PANTHER" id="PTHR30135">
    <property type="entry name" value="UNCHARACTERIZED PROTEIN YVCK-RELATED"/>
    <property type="match status" value="1"/>
</dbReference>
<sequence>MDNINIVAMGGGTGLSTMLRGLKKYTENLTAVVTVSDNGGSSGILRRELDMLPPGDIRNCILALAETEPIMEKVFQYRFTEGSLSGQNFGNLFLAALNGIFGSFEKAIEKTSEVLAVKGRVLPVTTENVELCALFDDSLIVEGESQIVQRCKNDRKSIKDVWLNPRNPKPYEKVIESIYEADILVLGPGSLFTSIIPNLLVDDMAKAIIKSKPTVIYVSNIMTQPGETDNYNLVDHINVIEKYLGKGIIDYIIVNNQKIPSKILKLYIEDGAVPVKYEKNILSNRGIRVLEAPLLKILSGTTLIRHNSDKLAEVIITILKKLNYPTSCHL</sequence>
<comment type="caution">
    <text evidence="3">The sequence shown here is derived from an EMBL/GenBank/DDBJ whole genome shotgun (WGS) entry which is preliminary data.</text>
</comment>
<evidence type="ECO:0000313" key="4">
    <source>
        <dbReference type="Proteomes" id="UP001144256"/>
    </source>
</evidence>
<dbReference type="Proteomes" id="UP001144256">
    <property type="component" value="Unassembled WGS sequence"/>
</dbReference>
<dbReference type="RefSeq" id="WP_281816591.1">
    <property type="nucleotide sequence ID" value="NZ_BRLB01000009.1"/>
</dbReference>
<dbReference type="Gene3D" id="3.40.50.10680">
    <property type="entry name" value="CofD-like domains"/>
    <property type="match status" value="1"/>
</dbReference>
<dbReference type="HAMAP" id="MF_00973">
    <property type="entry name" value="Gluconeogen_factor"/>
    <property type="match status" value="1"/>
</dbReference>